<evidence type="ECO:0000256" key="1">
    <source>
        <dbReference type="SAM" id="Phobius"/>
    </source>
</evidence>
<keyword evidence="1" id="KW-0472">Membrane</keyword>
<feature type="domain" description="At2g35280-like TPR" evidence="2">
    <location>
        <begin position="2"/>
        <end position="67"/>
    </location>
</feature>
<feature type="transmembrane region" description="Helical" evidence="1">
    <location>
        <begin position="12"/>
        <end position="31"/>
    </location>
</feature>
<organism evidence="3 4">
    <name type="scientific">Solanum commersonii</name>
    <name type="common">Commerson's wild potato</name>
    <name type="synonym">Commerson's nightshade</name>
    <dbReference type="NCBI Taxonomy" id="4109"/>
    <lineage>
        <taxon>Eukaryota</taxon>
        <taxon>Viridiplantae</taxon>
        <taxon>Streptophyta</taxon>
        <taxon>Embryophyta</taxon>
        <taxon>Tracheophyta</taxon>
        <taxon>Spermatophyta</taxon>
        <taxon>Magnoliopsida</taxon>
        <taxon>eudicotyledons</taxon>
        <taxon>Gunneridae</taxon>
        <taxon>Pentapetalae</taxon>
        <taxon>asterids</taxon>
        <taxon>lamiids</taxon>
        <taxon>Solanales</taxon>
        <taxon>Solanaceae</taxon>
        <taxon>Solanoideae</taxon>
        <taxon>Solaneae</taxon>
        <taxon>Solanum</taxon>
    </lineage>
</organism>
<sequence length="70" mass="7789">ASGNLHSLYRKGVVIFIVFVCIHVFINFEFFNNNYSNALGMINQVADGGHNDASYALAIISIFKDGEFMI</sequence>
<feature type="non-terminal residue" evidence="3">
    <location>
        <position position="1"/>
    </location>
</feature>
<protein>
    <recommendedName>
        <fullName evidence="2">At2g35280-like TPR domain-containing protein</fullName>
    </recommendedName>
</protein>
<keyword evidence="4" id="KW-1185">Reference proteome</keyword>
<dbReference type="Pfam" id="PF23310">
    <property type="entry name" value="TPR_27"/>
    <property type="match status" value="1"/>
</dbReference>
<comment type="caution">
    <text evidence="3">The sequence shown here is derived from an EMBL/GenBank/DDBJ whole genome shotgun (WGS) entry which is preliminary data.</text>
</comment>
<gene>
    <name evidence="3" type="ORF">H5410_015281</name>
</gene>
<evidence type="ECO:0000259" key="2">
    <source>
        <dbReference type="Pfam" id="PF23310"/>
    </source>
</evidence>
<name>A0A9J5ZTC5_SOLCO</name>
<accession>A0A9J5ZTC5</accession>
<proteinExistence type="predicted"/>
<keyword evidence="1" id="KW-1133">Transmembrane helix</keyword>
<dbReference type="EMBL" id="JACXVP010000003">
    <property type="protein sequence ID" value="KAG5615457.1"/>
    <property type="molecule type" value="Genomic_DNA"/>
</dbReference>
<reference evidence="3 4" key="1">
    <citation type="submission" date="2020-09" db="EMBL/GenBank/DDBJ databases">
        <title>De no assembly of potato wild relative species, Solanum commersonii.</title>
        <authorList>
            <person name="Cho K."/>
        </authorList>
    </citation>
    <scope>NUCLEOTIDE SEQUENCE [LARGE SCALE GENOMIC DNA]</scope>
    <source>
        <strain evidence="3">LZ3.2</strain>
        <tissue evidence="3">Leaf</tissue>
    </source>
</reference>
<dbReference type="InterPro" id="IPR057136">
    <property type="entry name" value="At2g35280_TPR_dom"/>
</dbReference>
<dbReference type="AlphaFoldDB" id="A0A9J5ZTC5"/>
<evidence type="ECO:0000313" key="3">
    <source>
        <dbReference type="EMBL" id="KAG5615457.1"/>
    </source>
</evidence>
<evidence type="ECO:0000313" key="4">
    <source>
        <dbReference type="Proteomes" id="UP000824120"/>
    </source>
</evidence>
<keyword evidence="1" id="KW-0812">Transmembrane</keyword>
<dbReference type="Proteomes" id="UP000824120">
    <property type="component" value="Chromosome 3"/>
</dbReference>